<accession>A0A6P6RSB2</accession>
<dbReference type="GeneID" id="34622495"/>
<keyword evidence="1" id="KW-1185">Reference proteome</keyword>
<dbReference type="Gene3D" id="1.20.5.2050">
    <property type="match status" value="1"/>
</dbReference>
<name>A0A6P6RSB2_9EIME</name>
<protein>
    <submittedName>
        <fullName evidence="2">Uncharacterized protein LOC34622495</fullName>
    </submittedName>
</protein>
<dbReference type="Proteomes" id="UP000515125">
    <property type="component" value="Unplaced"/>
</dbReference>
<organism evidence="1 2">
    <name type="scientific">Cyclospora cayetanensis</name>
    <dbReference type="NCBI Taxonomy" id="88456"/>
    <lineage>
        <taxon>Eukaryota</taxon>
        <taxon>Sar</taxon>
        <taxon>Alveolata</taxon>
        <taxon>Apicomplexa</taxon>
        <taxon>Conoidasida</taxon>
        <taxon>Coccidia</taxon>
        <taxon>Eucoccidiorida</taxon>
        <taxon>Eimeriorina</taxon>
        <taxon>Eimeriidae</taxon>
        <taxon>Cyclospora</taxon>
    </lineage>
</organism>
<dbReference type="OrthoDB" id="331177at2759"/>
<feature type="non-terminal residue" evidence="2">
    <location>
        <position position="1"/>
    </location>
</feature>
<sequence>RRHVKRCFGVKKHGFERAKYLARSTKIFFLKNQRERKRQLSLSAALGVGGGTPLSVSGAHDPVTAQDDADQQQQQQLLLLHQHQLWAPPELLRAAAGLMLSSPPRTPLSADASCSARKGSTTAAAAAAAAGGTGGSDGTALGVSGLPATTANGVPLELDVRPCRSSSNWWRSGVAAAAAAAAAAAGATETGSGMRGSAFKGAPEVLREEYWSLLDAMDQVDWDAISGEEAVALINEIPRVRGVCFDRKGLYWISQWHARQKKHREWFPVKRLGFRKAWKLAVCIRRDAEKVEEEPTGYPMIPDLEEVMGVTYQRSERGRSWVAYYLETVPADFDGAAGSSNGNGTGALGSSSSSGKNCTADDGGFFPKSRYRVGVRHFPVIDQAFEAARQKAVALAKAQPLPTALFQVFERDAVQRLAASDAAGAGGDRLAPSPVPIRLLNTFASMPPSTSHIIQLEIMERRLQLLLNGVNPAVAWAVACEELGRQQSRSSAVAAAAAAAAAATAAAAAAAR</sequence>
<reference evidence="2" key="1">
    <citation type="submission" date="2025-08" db="UniProtKB">
        <authorList>
            <consortium name="RefSeq"/>
        </authorList>
    </citation>
    <scope>IDENTIFICATION</scope>
</reference>
<proteinExistence type="predicted"/>
<feature type="non-terminal residue" evidence="2">
    <location>
        <position position="512"/>
    </location>
</feature>
<evidence type="ECO:0000313" key="1">
    <source>
        <dbReference type="Proteomes" id="UP000515125"/>
    </source>
</evidence>
<dbReference type="AlphaFoldDB" id="A0A6P6RSB2"/>
<dbReference type="RefSeq" id="XP_026189995.1">
    <property type="nucleotide sequence ID" value="XM_026334210.1"/>
</dbReference>
<evidence type="ECO:0000313" key="2">
    <source>
        <dbReference type="RefSeq" id="XP_026189995.1"/>
    </source>
</evidence>
<gene>
    <name evidence="2" type="primary">LOC34622495</name>
</gene>